<organism evidence="2 3">
    <name type="scientific">Dendrothele bispora (strain CBS 962.96)</name>
    <dbReference type="NCBI Taxonomy" id="1314807"/>
    <lineage>
        <taxon>Eukaryota</taxon>
        <taxon>Fungi</taxon>
        <taxon>Dikarya</taxon>
        <taxon>Basidiomycota</taxon>
        <taxon>Agaricomycotina</taxon>
        <taxon>Agaricomycetes</taxon>
        <taxon>Agaricomycetidae</taxon>
        <taxon>Agaricales</taxon>
        <taxon>Agaricales incertae sedis</taxon>
        <taxon>Dendrothele</taxon>
    </lineage>
</organism>
<accession>A0A4S8L0K2</accession>
<dbReference type="OrthoDB" id="3501663at2759"/>
<keyword evidence="3" id="KW-1185">Reference proteome</keyword>
<feature type="compositionally biased region" description="Low complexity" evidence="1">
    <location>
        <begin position="38"/>
        <end position="58"/>
    </location>
</feature>
<dbReference type="EMBL" id="ML179773">
    <property type="protein sequence ID" value="THU81886.1"/>
    <property type="molecule type" value="Genomic_DNA"/>
</dbReference>
<name>A0A4S8L0K2_DENBC</name>
<reference evidence="2 3" key="1">
    <citation type="journal article" date="2019" name="Nat. Ecol. Evol.">
        <title>Megaphylogeny resolves global patterns of mushroom evolution.</title>
        <authorList>
            <person name="Varga T."/>
            <person name="Krizsan K."/>
            <person name="Foldi C."/>
            <person name="Dima B."/>
            <person name="Sanchez-Garcia M."/>
            <person name="Sanchez-Ramirez S."/>
            <person name="Szollosi G.J."/>
            <person name="Szarkandi J.G."/>
            <person name="Papp V."/>
            <person name="Albert L."/>
            <person name="Andreopoulos W."/>
            <person name="Angelini C."/>
            <person name="Antonin V."/>
            <person name="Barry K.W."/>
            <person name="Bougher N.L."/>
            <person name="Buchanan P."/>
            <person name="Buyck B."/>
            <person name="Bense V."/>
            <person name="Catcheside P."/>
            <person name="Chovatia M."/>
            <person name="Cooper J."/>
            <person name="Damon W."/>
            <person name="Desjardin D."/>
            <person name="Finy P."/>
            <person name="Geml J."/>
            <person name="Haridas S."/>
            <person name="Hughes K."/>
            <person name="Justo A."/>
            <person name="Karasinski D."/>
            <person name="Kautmanova I."/>
            <person name="Kiss B."/>
            <person name="Kocsube S."/>
            <person name="Kotiranta H."/>
            <person name="LaButti K.M."/>
            <person name="Lechner B.E."/>
            <person name="Liimatainen K."/>
            <person name="Lipzen A."/>
            <person name="Lukacs Z."/>
            <person name="Mihaltcheva S."/>
            <person name="Morgado L.N."/>
            <person name="Niskanen T."/>
            <person name="Noordeloos M.E."/>
            <person name="Ohm R.A."/>
            <person name="Ortiz-Santana B."/>
            <person name="Ovrebo C."/>
            <person name="Racz N."/>
            <person name="Riley R."/>
            <person name="Savchenko A."/>
            <person name="Shiryaev A."/>
            <person name="Soop K."/>
            <person name="Spirin V."/>
            <person name="Szebenyi C."/>
            <person name="Tomsovsky M."/>
            <person name="Tulloss R.E."/>
            <person name="Uehling J."/>
            <person name="Grigoriev I.V."/>
            <person name="Vagvolgyi C."/>
            <person name="Papp T."/>
            <person name="Martin F.M."/>
            <person name="Miettinen O."/>
            <person name="Hibbett D.S."/>
            <person name="Nagy L.G."/>
        </authorList>
    </citation>
    <scope>NUCLEOTIDE SEQUENCE [LARGE SCALE GENOMIC DNA]</scope>
    <source>
        <strain evidence="2 3">CBS 962.96</strain>
    </source>
</reference>
<evidence type="ECO:0000313" key="3">
    <source>
        <dbReference type="Proteomes" id="UP000297245"/>
    </source>
</evidence>
<evidence type="ECO:0000313" key="2">
    <source>
        <dbReference type="EMBL" id="THU81886.1"/>
    </source>
</evidence>
<sequence>MSIVSNMVSTESMLPLDEGDSIPSTTLNIFTNLMNPTSKTSSNLSKSTSYSTQASTTTNPKTSTGADSTRLVGQKKIGLRFIETFDADPIIKNRPIRLTSKDGHAMTIINADAPYPDTVEGGVIIRAKNGNPIGIFHDEVQLFIQTTTSDEVLEQRFFFTVEDSLKNSITVMHNAGLVLDTLEFYKSDCGYSTCYGRYVVQRTTSHITVEGINPLEGFCAAITRVNKEGRSSHGPGG</sequence>
<gene>
    <name evidence="2" type="ORF">K435DRAFT_844574</name>
</gene>
<proteinExistence type="predicted"/>
<protein>
    <submittedName>
        <fullName evidence="2">Uncharacterized protein</fullName>
    </submittedName>
</protein>
<evidence type="ECO:0000256" key="1">
    <source>
        <dbReference type="SAM" id="MobiDB-lite"/>
    </source>
</evidence>
<dbReference type="AlphaFoldDB" id="A0A4S8L0K2"/>
<dbReference type="Proteomes" id="UP000297245">
    <property type="component" value="Unassembled WGS sequence"/>
</dbReference>
<feature type="region of interest" description="Disordered" evidence="1">
    <location>
        <begin position="38"/>
        <end position="69"/>
    </location>
</feature>